<dbReference type="Proteomes" id="UP000002668">
    <property type="component" value="Genome"/>
</dbReference>
<organism evidence="2">
    <name type="scientific">Leptosphaeria maculans (strain JN3 / isolate v23.1.3 / race Av1-4-5-6-7-8)</name>
    <name type="common">Blackleg fungus</name>
    <name type="synonym">Phoma lingam</name>
    <dbReference type="NCBI Taxonomy" id="985895"/>
    <lineage>
        <taxon>Eukaryota</taxon>
        <taxon>Fungi</taxon>
        <taxon>Dikarya</taxon>
        <taxon>Ascomycota</taxon>
        <taxon>Pezizomycotina</taxon>
        <taxon>Dothideomycetes</taxon>
        <taxon>Pleosporomycetidae</taxon>
        <taxon>Pleosporales</taxon>
        <taxon>Pleosporineae</taxon>
        <taxon>Leptosphaeriaceae</taxon>
        <taxon>Plenodomus</taxon>
        <taxon>Plenodomus lingam/Leptosphaeria maculans species complex</taxon>
    </lineage>
</organism>
<protein>
    <submittedName>
        <fullName evidence="1">Predicted protein</fullName>
    </submittedName>
</protein>
<dbReference type="InParanoid" id="E4ZZN7"/>
<dbReference type="VEuPathDB" id="FungiDB:LEMA_P102840.1"/>
<sequence>MADEDGKKEEGRGRAFAAKAGIIQSVSAEGCASCRLYRVRVPGTFVNSAEHRNDGMQRREEYNIIDSL</sequence>
<dbReference type="AlphaFoldDB" id="E4ZZN7"/>
<proteinExistence type="predicted"/>
<evidence type="ECO:0000313" key="2">
    <source>
        <dbReference type="Proteomes" id="UP000002668"/>
    </source>
</evidence>
<reference evidence="2" key="1">
    <citation type="journal article" date="2011" name="Nat. Commun.">
        <title>Effector diversification within compartments of the Leptosphaeria maculans genome affected by Repeat-Induced Point mutations.</title>
        <authorList>
            <person name="Rouxel T."/>
            <person name="Grandaubert J."/>
            <person name="Hane J.K."/>
            <person name="Hoede C."/>
            <person name="van de Wouw A.P."/>
            <person name="Couloux A."/>
            <person name="Dominguez V."/>
            <person name="Anthouard V."/>
            <person name="Bally P."/>
            <person name="Bourras S."/>
            <person name="Cozijnsen A.J."/>
            <person name="Ciuffetti L.M."/>
            <person name="Degrave A."/>
            <person name="Dilmaghani A."/>
            <person name="Duret L."/>
            <person name="Fudal I."/>
            <person name="Goodwin S.B."/>
            <person name="Gout L."/>
            <person name="Glaser N."/>
            <person name="Linglin J."/>
            <person name="Kema G.H.J."/>
            <person name="Lapalu N."/>
            <person name="Lawrence C.B."/>
            <person name="May K."/>
            <person name="Meyer M."/>
            <person name="Ollivier B."/>
            <person name="Poulain J."/>
            <person name="Schoch C.L."/>
            <person name="Simon A."/>
            <person name="Spatafora J.W."/>
            <person name="Stachowiak A."/>
            <person name="Turgeon B.G."/>
            <person name="Tyler B.M."/>
            <person name="Vincent D."/>
            <person name="Weissenbach J."/>
            <person name="Amselem J."/>
            <person name="Quesneville H."/>
            <person name="Oliver R.P."/>
            <person name="Wincker P."/>
            <person name="Balesdent M.-H."/>
            <person name="Howlett B.J."/>
        </authorList>
    </citation>
    <scope>NUCLEOTIDE SEQUENCE [LARGE SCALE GENOMIC DNA]</scope>
    <source>
        <strain evidence="2">JN3 / isolate v23.1.3 / race Av1-4-5-6-7-8</strain>
    </source>
</reference>
<name>E4ZZN7_LEPMJ</name>
<evidence type="ECO:0000313" key="1">
    <source>
        <dbReference type="EMBL" id="CBX97153.1"/>
    </source>
</evidence>
<accession>E4ZZN7</accession>
<dbReference type="EMBL" id="FP929130">
    <property type="protein sequence ID" value="CBX97153.1"/>
    <property type="molecule type" value="Genomic_DNA"/>
</dbReference>
<gene>
    <name evidence="1" type="ORF">LEMA_P102840.1</name>
</gene>
<dbReference type="HOGENOM" id="CLU_2794410_0_0_1"/>
<keyword evidence="2" id="KW-1185">Reference proteome</keyword>